<keyword evidence="1" id="KW-0812">Transmembrane</keyword>
<dbReference type="PANTHER" id="PTHR34387">
    <property type="entry name" value="SLR1258 PROTEIN"/>
    <property type="match status" value="1"/>
</dbReference>
<dbReference type="PIRSF" id="PIRSF029033">
    <property type="entry name" value="UCP029033"/>
    <property type="match status" value="1"/>
</dbReference>
<organism evidence="2 3">
    <name type="scientific">Orenia metallireducens</name>
    <dbReference type="NCBI Taxonomy" id="1413210"/>
    <lineage>
        <taxon>Bacteria</taxon>
        <taxon>Bacillati</taxon>
        <taxon>Bacillota</taxon>
        <taxon>Clostridia</taxon>
        <taxon>Halanaerobiales</taxon>
        <taxon>Halobacteroidaceae</taxon>
        <taxon>Orenia</taxon>
    </lineage>
</organism>
<keyword evidence="3" id="KW-1185">Reference proteome</keyword>
<dbReference type="Pfam" id="PF04402">
    <property type="entry name" value="SIMPL"/>
    <property type="match status" value="1"/>
</dbReference>
<dbReference type="InterPro" id="IPR007497">
    <property type="entry name" value="SIMPL/DUF541"/>
</dbReference>
<dbReference type="Gene3D" id="3.30.70.2970">
    <property type="entry name" value="Protein of unknown function (DUF541), domain 2"/>
    <property type="match status" value="1"/>
</dbReference>
<dbReference type="OrthoDB" id="9785289at2"/>
<dbReference type="Gene3D" id="3.30.110.170">
    <property type="entry name" value="Protein of unknown function (DUF541), domain 1"/>
    <property type="match status" value="1"/>
</dbReference>
<reference evidence="3" key="1">
    <citation type="submission" date="2016-07" db="EMBL/GenBank/DDBJ databases">
        <authorList>
            <person name="Florea S."/>
            <person name="Webb J.S."/>
            <person name="Jaromczyk J."/>
            <person name="Schardl C.L."/>
        </authorList>
    </citation>
    <scope>NUCLEOTIDE SEQUENCE [LARGE SCALE GENOMIC DNA]</scope>
    <source>
        <strain evidence="3">Z6</strain>
    </source>
</reference>
<comment type="caution">
    <text evidence="2">The sequence shown here is derived from an EMBL/GenBank/DDBJ whole genome shotgun (WGS) entry which is preliminary data.</text>
</comment>
<dbReference type="GO" id="GO:0006974">
    <property type="term" value="P:DNA damage response"/>
    <property type="evidence" value="ECO:0007669"/>
    <property type="project" value="TreeGrafter"/>
</dbReference>
<dbReference type="RefSeq" id="WP_068716102.1">
    <property type="nucleotide sequence ID" value="NZ_LWDV01000008.1"/>
</dbReference>
<dbReference type="PANTHER" id="PTHR34387:SF2">
    <property type="entry name" value="SLR1258 PROTEIN"/>
    <property type="match status" value="1"/>
</dbReference>
<dbReference type="InterPro" id="IPR052022">
    <property type="entry name" value="26kDa_periplasmic_antigen"/>
</dbReference>
<keyword evidence="1" id="KW-1133">Transmembrane helix</keyword>
<protein>
    <recommendedName>
        <fullName evidence="4">SIMPL domain-containing protein</fullName>
    </recommendedName>
</protein>
<evidence type="ECO:0000313" key="2">
    <source>
        <dbReference type="EMBL" id="OCL26826.1"/>
    </source>
</evidence>
<dbReference type="EMBL" id="LWDV01000008">
    <property type="protein sequence ID" value="OCL26826.1"/>
    <property type="molecule type" value="Genomic_DNA"/>
</dbReference>
<sequence length="243" mass="27681">MTENTKMVFVVSIGLIVSSLILGIFFYQAQKEVNTIKVVGLASRAFVADRVKWNITIEEEISENNLKKGYLQLKDSTDKLKAELKAIGIKQEDINTKPVNVYKEYDYINEKGRSSKVFRGYRLQQHFYVISDKVEEIEEINFDPIQLLDKGVIIENSNLQYFYSKIDQLKKDIISEAMVNAKERANKILENTDLSLGKTVSIKSGVFQITEPYSTNVSSGGVYNTSTKDKEIRVTVHAVFEID</sequence>
<dbReference type="Proteomes" id="UP000093514">
    <property type="component" value="Unassembled WGS sequence"/>
</dbReference>
<feature type="transmembrane region" description="Helical" evidence="1">
    <location>
        <begin position="7"/>
        <end position="27"/>
    </location>
</feature>
<proteinExistence type="predicted"/>
<gene>
    <name evidence="2" type="ORF">U472_04845</name>
</gene>
<name>A0A1C0A963_9FIRM</name>
<accession>A0A1C0A963</accession>
<evidence type="ECO:0000313" key="3">
    <source>
        <dbReference type="Proteomes" id="UP000093514"/>
    </source>
</evidence>
<reference evidence="2 3" key="2">
    <citation type="submission" date="2016-08" db="EMBL/GenBank/DDBJ databases">
        <title>Orenia metallireducens sp. nov. strain Z6, a Novel Metal-reducing Firmicute from the Deep Subsurface.</title>
        <authorList>
            <person name="Maxim B.I."/>
            <person name="Kenneth K."/>
            <person name="Flynn T.M."/>
            <person name="Oloughlin E.J."/>
            <person name="Locke R.A."/>
            <person name="Weber J.R."/>
            <person name="Egan S.M."/>
            <person name="Mackie R.I."/>
            <person name="Cann I.K."/>
        </authorList>
    </citation>
    <scope>NUCLEOTIDE SEQUENCE [LARGE SCALE GENOMIC DNA]</scope>
    <source>
        <strain evidence="2 3">Z6</strain>
    </source>
</reference>
<keyword evidence="1" id="KW-0472">Membrane</keyword>
<evidence type="ECO:0008006" key="4">
    <source>
        <dbReference type="Google" id="ProtNLM"/>
    </source>
</evidence>
<evidence type="ECO:0000256" key="1">
    <source>
        <dbReference type="SAM" id="Phobius"/>
    </source>
</evidence>
<dbReference type="InterPro" id="IPR016907">
    <property type="entry name" value="UCP029033"/>
</dbReference>
<dbReference type="AlphaFoldDB" id="A0A1C0A963"/>